<reference evidence="2 3" key="1">
    <citation type="submission" date="2019-05" db="EMBL/GenBank/DDBJ databases">
        <title>Another draft genome of Portunus trituberculatus and its Hox gene families provides insights of decapod evolution.</title>
        <authorList>
            <person name="Jeong J.-H."/>
            <person name="Song I."/>
            <person name="Kim S."/>
            <person name="Choi T."/>
            <person name="Kim D."/>
            <person name="Ryu S."/>
            <person name="Kim W."/>
        </authorList>
    </citation>
    <scope>NUCLEOTIDE SEQUENCE [LARGE SCALE GENOMIC DNA]</scope>
    <source>
        <tissue evidence="2">Muscle</tissue>
    </source>
</reference>
<protein>
    <submittedName>
        <fullName evidence="2">Uncharacterized protein</fullName>
    </submittedName>
</protein>
<evidence type="ECO:0000313" key="3">
    <source>
        <dbReference type="Proteomes" id="UP000324222"/>
    </source>
</evidence>
<sequence length="69" mass="7888">MPTRSSRNSSRLPNTPARKNTCGTCEFLADSKVAEIKGMVVEYRDEVEDDKCNPHRIQYQRSEELSSPK</sequence>
<evidence type="ECO:0000313" key="2">
    <source>
        <dbReference type="EMBL" id="MPC57452.1"/>
    </source>
</evidence>
<organism evidence="2 3">
    <name type="scientific">Portunus trituberculatus</name>
    <name type="common">Swimming crab</name>
    <name type="synonym">Neptunus trituberculatus</name>
    <dbReference type="NCBI Taxonomy" id="210409"/>
    <lineage>
        <taxon>Eukaryota</taxon>
        <taxon>Metazoa</taxon>
        <taxon>Ecdysozoa</taxon>
        <taxon>Arthropoda</taxon>
        <taxon>Crustacea</taxon>
        <taxon>Multicrustacea</taxon>
        <taxon>Malacostraca</taxon>
        <taxon>Eumalacostraca</taxon>
        <taxon>Eucarida</taxon>
        <taxon>Decapoda</taxon>
        <taxon>Pleocyemata</taxon>
        <taxon>Brachyura</taxon>
        <taxon>Eubrachyura</taxon>
        <taxon>Portunoidea</taxon>
        <taxon>Portunidae</taxon>
        <taxon>Portuninae</taxon>
        <taxon>Portunus</taxon>
    </lineage>
</organism>
<comment type="caution">
    <text evidence="2">The sequence shown here is derived from an EMBL/GenBank/DDBJ whole genome shotgun (WGS) entry which is preliminary data.</text>
</comment>
<dbReference type="EMBL" id="VSRR010014794">
    <property type="protein sequence ID" value="MPC57452.1"/>
    <property type="molecule type" value="Genomic_DNA"/>
</dbReference>
<keyword evidence="3" id="KW-1185">Reference proteome</keyword>
<feature type="region of interest" description="Disordered" evidence="1">
    <location>
        <begin position="1"/>
        <end position="20"/>
    </location>
</feature>
<dbReference type="AlphaFoldDB" id="A0A5B7GEQ7"/>
<accession>A0A5B7GEQ7</accession>
<dbReference type="Proteomes" id="UP000324222">
    <property type="component" value="Unassembled WGS sequence"/>
</dbReference>
<evidence type="ECO:0000256" key="1">
    <source>
        <dbReference type="SAM" id="MobiDB-lite"/>
    </source>
</evidence>
<name>A0A5B7GEQ7_PORTR</name>
<gene>
    <name evidence="2" type="ORF">E2C01_051431</name>
</gene>
<proteinExistence type="predicted"/>